<gene>
    <name evidence="2" type="ORF">COM96_22000</name>
</gene>
<reference evidence="2 3" key="1">
    <citation type="submission" date="2017-09" db="EMBL/GenBank/DDBJ databases">
        <title>Large-scale bioinformatics analysis of Bacillus genomes uncovers conserved roles of natural products in bacterial physiology.</title>
        <authorList>
            <consortium name="Agbiome Team Llc"/>
            <person name="Bleich R.M."/>
            <person name="Grubbs K.J."/>
            <person name="Santa Maria K.C."/>
            <person name="Allen S.E."/>
            <person name="Farag S."/>
            <person name="Shank E.A."/>
            <person name="Bowers A."/>
        </authorList>
    </citation>
    <scope>NUCLEOTIDE SEQUENCE [LARGE SCALE GENOMIC DNA]</scope>
    <source>
        <strain evidence="2 3">AFS096845</strain>
    </source>
</reference>
<proteinExistence type="predicted"/>
<evidence type="ECO:0000259" key="1">
    <source>
        <dbReference type="PROSITE" id="PS51781"/>
    </source>
</evidence>
<dbReference type="Proteomes" id="UP000220006">
    <property type="component" value="Unassembled WGS sequence"/>
</dbReference>
<evidence type="ECO:0000313" key="3">
    <source>
        <dbReference type="Proteomes" id="UP000220006"/>
    </source>
</evidence>
<dbReference type="Gene3D" id="2.30.30.40">
    <property type="entry name" value="SH3 Domains"/>
    <property type="match status" value="3"/>
</dbReference>
<dbReference type="SMART" id="SM00287">
    <property type="entry name" value="SH3b"/>
    <property type="match status" value="3"/>
</dbReference>
<accession>A0A2A7HSI9</accession>
<name>A0A2A7HSI9_BACCE</name>
<dbReference type="PANTHER" id="PTHR34408">
    <property type="entry name" value="FAMILY PROTEIN, PUTATIVE-RELATED"/>
    <property type="match status" value="1"/>
</dbReference>
<dbReference type="Pfam" id="PF08239">
    <property type="entry name" value="SH3_3"/>
    <property type="match status" value="3"/>
</dbReference>
<dbReference type="SUPFAM" id="SSF51261">
    <property type="entry name" value="Duplicated hybrid motif"/>
    <property type="match status" value="1"/>
</dbReference>
<dbReference type="PANTHER" id="PTHR34408:SF1">
    <property type="entry name" value="GLYCOSYL HYDROLASE FAMILY 19 DOMAIN-CONTAINING PROTEIN HI_1415"/>
    <property type="match status" value="1"/>
</dbReference>
<dbReference type="Gene3D" id="2.70.70.10">
    <property type="entry name" value="Glucose Permease (Domain IIA)"/>
    <property type="match status" value="1"/>
</dbReference>
<comment type="caution">
    <text evidence="2">The sequence shown here is derived from an EMBL/GenBank/DDBJ whole genome shotgun (WGS) entry which is preliminary data.</text>
</comment>
<dbReference type="InterPro" id="IPR016047">
    <property type="entry name" value="M23ase_b-sheet_dom"/>
</dbReference>
<dbReference type="InterPro" id="IPR003646">
    <property type="entry name" value="SH3-like_bac-type"/>
</dbReference>
<dbReference type="RefSeq" id="WP_097905542.1">
    <property type="nucleotide sequence ID" value="NZ_NVLK01000052.1"/>
</dbReference>
<dbReference type="InterPro" id="IPR052354">
    <property type="entry name" value="Cell_Wall_Dynamics_Protein"/>
</dbReference>
<dbReference type="CDD" id="cd12797">
    <property type="entry name" value="M23_peptidase"/>
    <property type="match status" value="1"/>
</dbReference>
<feature type="domain" description="SH3b" evidence="1">
    <location>
        <begin position="179"/>
        <end position="241"/>
    </location>
</feature>
<dbReference type="Pfam" id="PF01551">
    <property type="entry name" value="Peptidase_M23"/>
    <property type="match status" value="1"/>
</dbReference>
<sequence>MNMKATALTATTVAIASLLPSMGETNIQKANAEQLSNVKTGYVKVDQAALHKEDNTNSTPIDTIRFNTKVNILETTNDWYKVSVNNKVGYVQKDAILLKNKLQSNNQYIVNANALNLRSEPNLESSILDVLPNGKFVTIQGEQGDWYKILHSGQTGYVQKAFISNGSQPLVKGITVQNNTKYTVATPKLNVRSNASTSSTLLGSLQNGTQVQVVETVGTWYKIRFGTGYGYVAKHYVVQNQNQPQSQAKTTQSSAIPAVFKFPAQGRVSSTFDMRWEQMHYGIDIAAQGNVSIQAAAAGKVVKSYYSASYGNVVFIAHQINGKLYTTVYAHMKDRTVQAGDQVQTGQLVGHMGNTGHSYGQHLHFELHNGEWNFEKTNAVNPLPYLVR</sequence>
<dbReference type="FunFam" id="2.70.70.10:FF:000012">
    <property type="entry name" value="Peptidase, M23/M37 family"/>
    <property type="match status" value="1"/>
</dbReference>
<protein>
    <submittedName>
        <fullName evidence="2">Peptidase M24</fullName>
    </submittedName>
</protein>
<dbReference type="InterPro" id="IPR011055">
    <property type="entry name" value="Dup_hybrid_motif"/>
</dbReference>
<dbReference type="AlphaFoldDB" id="A0A2A7HSI9"/>
<feature type="domain" description="SH3b" evidence="1">
    <location>
        <begin position="104"/>
        <end position="167"/>
    </location>
</feature>
<dbReference type="EMBL" id="NVLK01000052">
    <property type="protein sequence ID" value="PEC19966.1"/>
    <property type="molecule type" value="Genomic_DNA"/>
</dbReference>
<dbReference type="PROSITE" id="PS51781">
    <property type="entry name" value="SH3B"/>
    <property type="match status" value="2"/>
</dbReference>
<organism evidence="2 3">
    <name type="scientific">Bacillus cereus</name>
    <dbReference type="NCBI Taxonomy" id="1396"/>
    <lineage>
        <taxon>Bacteria</taxon>
        <taxon>Bacillati</taxon>
        <taxon>Bacillota</taxon>
        <taxon>Bacilli</taxon>
        <taxon>Bacillales</taxon>
        <taxon>Bacillaceae</taxon>
        <taxon>Bacillus</taxon>
        <taxon>Bacillus cereus group</taxon>
    </lineage>
</organism>
<evidence type="ECO:0000313" key="2">
    <source>
        <dbReference type="EMBL" id="PEC19966.1"/>
    </source>
</evidence>